<feature type="region of interest" description="Disordered" evidence="1">
    <location>
        <begin position="940"/>
        <end position="1010"/>
    </location>
</feature>
<feature type="compositionally biased region" description="Low complexity" evidence="1">
    <location>
        <begin position="11"/>
        <end position="25"/>
    </location>
</feature>
<feature type="region of interest" description="Disordered" evidence="1">
    <location>
        <begin position="804"/>
        <end position="910"/>
    </location>
</feature>
<protein>
    <submittedName>
        <fullName evidence="3">Probable serine/threonine-protein kinase DDB_G0282963</fullName>
    </submittedName>
</protein>
<feature type="compositionally biased region" description="Basic and acidic residues" evidence="1">
    <location>
        <begin position="405"/>
        <end position="417"/>
    </location>
</feature>
<name>A0A6P6XYY6_DERPT</name>
<feature type="region of interest" description="Disordered" evidence="1">
    <location>
        <begin position="257"/>
        <end position="313"/>
    </location>
</feature>
<evidence type="ECO:0000256" key="1">
    <source>
        <dbReference type="SAM" id="MobiDB-lite"/>
    </source>
</evidence>
<sequence>MTKFSINERLNNQQNPNQNPINNGNCIIHTTTNHQQRENNINNSNSVDENNVVCVESPSLSSSSSVTVASTMAPVSSIINVNNNTSTSSSSSSTSTSSSSSSSMMANMKMLMMKNNQSSSATSTLSSPMILPLLTTTSTTNTATDLTNNNRMSSIMYNNNNHYPHNHTIFHQGDSRNLSKNLSFHQPQQPSTFCPQSMMMMNETMSNMNNSLTNNNWRDEADGSEEDRMIRFISIPITQSKGPDSTTSNTAIVHHQNPQRLSMEMNTNNDNSVDDLDDNQNNDNNNENEHHQNIPFFSGNIVSSTMNSNDNIGHHQINMANINTNNNNQNRTKKILNRNAQNPQPQQQQIQQQEFYVNRIVDLMDSFKKLLKSSPTSNIQQPQQPEDHQRSTIFNNNNINNNRRTLNDSDISTREKVSFQSTNNNNHRPSPLQTSTNNDVKLNKTSNFNFYLPSTSTSNPSTSSSYRFNNNNRQNIDETIINKNQQGQKQFNNCNNFRHGYSRFQSVPNNPLDEQFNLINNFSQQIHSNPLETIDSSSNQGANFIVDTSSPFDNNYFKQINQQVYQLLMLQNYQINQQHQLIMAWIECQQEWLRLQQSSTNQSAAATVNESNNLVDQIDCPPSSPSIINHTLNNQTVPGVRANNFLDNFRSQSFQNKLQTSTNLSSSQQQPSNQYPLFANRENFQTTNGNVACNHLCQSVCNKNSRSHSIAGFTTDSNLIFGHSSSHNNDNNRCKNQLKNNLINTSPYLSPHHHYHRLHSQQNQRLNNSNVDNQHLRNRTNNADMNERKLSKLISMVEKLVHSNNDGSNLNELKRKKTSNIDPANLPNLREDACECDLDVGYADPNDDSDEDDDDETIQNRSNQDESTNFHHIYQQSSSSSSTDFIVGDNGQRKNEILKNNSKTTNSEIIRPLMPAEGRSATEPQPPPFKPLKLPIMLSTLSSSPSTSSSSQQKTSNRPPITGNDSSTDTFVINKKPNKMPSSMTNGENSDENSSKTVIDSSYKNHDKLSNGNLAVDEIDKSRSNLSVSNDHKSFLQKINLDRSKSLSSSLADSSNGKNESKKSDDNNDTGKPSHINDQNQRNGHDVSSSSDEDEDDDDNDGGNDQRNEEQQPQSPPQHQADIRIHVVPMVANGNANEVRTSVRLSGDGEQGL</sequence>
<feature type="compositionally biased region" description="Low complexity" evidence="1">
    <location>
        <begin position="1111"/>
        <end position="1120"/>
    </location>
</feature>
<feature type="region of interest" description="Disordered" evidence="1">
    <location>
        <begin position="373"/>
        <end position="439"/>
    </location>
</feature>
<feature type="compositionally biased region" description="Polar residues" evidence="1">
    <location>
        <begin position="898"/>
        <end position="908"/>
    </location>
</feature>
<dbReference type="InParanoid" id="A0A6P6XYY6"/>
<feature type="region of interest" description="Disordered" evidence="1">
    <location>
        <begin position="81"/>
        <end position="103"/>
    </location>
</feature>
<feature type="compositionally biased region" description="Low complexity" evidence="1">
    <location>
        <begin position="940"/>
        <end position="956"/>
    </location>
</feature>
<gene>
    <name evidence="3" type="primary">LOC113792564</name>
</gene>
<dbReference type="OrthoDB" id="6499150at2759"/>
<dbReference type="KEGG" id="dpte:113792564"/>
<feature type="compositionally biased region" description="Polar residues" evidence="1">
    <location>
        <begin position="300"/>
        <end position="311"/>
    </location>
</feature>
<dbReference type="RefSeq" id="XP_027198270.1">
    <property type="nucleotide sequence ID" value="XM_027342469.1"/>
</dbReference>
<proteinExistence type="predicted"/>
<reference evidence="3" key="1">
    <citation type="submission" date="2025-08" db="UniProtKB">
        <authorList>
            <consortium name="RefSeq"/>
        </authorList>
    </citation>
    <scope>IDENTIFICATION</scope>
    <source>
        <strain evidence="3">Airmid</strain>
    </source>
</reference>
<organism evidence="2 3">
    <name type="scientific">Dermatophagoides pteronyssinus</name>
    <name type="common">European house dust mite</name>
    <dbReference type="NCBI Taxonomy" id="6956"/>
    <lineage>
        <taxon>Eukaryota</taxon>
        <taxon>Metazoa</taxon>
        <taxon>Ecdysozoa</taxon>
        <taxon>Arthropoda</taxon>
        <taxon>Chelicerata</taxon>
        <taxon>Arachnida</taxon>
        <taxon>Acari</taxon>
        <taxon>Acariformes</taxon>
        <taxon>Sarcoptiformes</taxon>
        <taxon>Astigmata</taxon>
        <taxon>Psoroptidia</taxon>
        <taxon>Analgoidea</taxon>
        <taxon>Pyroglyphidae</taxon>
        <taxon>Dermatophagoidinae</taxon>
        <taxon>Dermatophagoides</taxon>
    </lineage>
</organism>
<feature type="region of interest" description="Disordered" evidence="1">
    <location>
        <begin position="1"/>
        <end position="25"/>
    </location>
</feature>
<dbReference type="GO" id="GO:0016301">
    <property type="term" value="F:kinase activity"/>
    <property type="evidence" value="ECO:0007669"/>
    <property type="project" value="UniProtKB-KW"/>
</dbReference>
<feature type="compositionally biased region" description="Polar residues" evidence="1">
    <location>
        <begin position="418"/>
        <end position="439"/>
    </location>
</feature>
<feature type="compositionally biased region" description="Polar residues" evidence="1">
    <location>
        <begin position="957"/>
        <end position="971"/>
    </location>
</feature>
<feature type="compositionally biased region" description="Polar residues" evidence="1">
    <location>
        <begin position="1134"/>
        <end position="1144"/>
    </location>
</feature>
<keyword evidence="3" id="KW-0808">Transferase</keyword>
<keyword evidence="3" id="KW-0418">Kinase</keyword>
<evidence type="ECO:0000313" key="3">
    <source>
        <dbReference type="RefSeq" id="XP_027198270.1"/>
    </source>
</evidence>
<dbReference type="OMA" id="QINMANI"/>
<evidence type="ECO:0000313" key="2">
    <source>
        <dbReference type="Proteomes" id="UP000515146"/>
    </source>
</evidence>
<feature type="compositionally biased region" description="Polar residues" evidence="1">
    <location>
        <begin position="1"/>
        <end position="10"/>
    </location>
</feature>
<feature type="compositionally biased region" description="Acidic residues" evidence="1">
    <location>
        <begin position="1091"/>
        <end position="1102"/>
    </location>
</feature>
<feature type="compositionally biased region" description="Acidic residues" evidence="1">
    <location>
        <begin position="845"/>
        <end position="857"/>
    </location>
</feature>
<feature type="compositionally biased region" description="Polar residues" evidence="1">
    <location>
        <begin position="373"/>
        <end position="384"/>
    </location>
</feature>
<dbReference type="AlphaFoldDB" id="A0A6P6XYY6"/>
<keyword evidence="2" id="KW-1185">Reference proteome</keyword>
<feature type="region of interest" description="Disordered" evidence="1">
    <location>
        <begin position="1045"/>
        <end position="1153"/>
    </location>
</feature>
<dbReference type="Proteomes" id="UP000515146">
    <property type="component" value="Unplaced"/>
</dbReference>
<accession>A0A6P6XYY6</accession>
<feature type="compositionally biased region" description="Low complexity" evidence="1">
    <location>
        <begin position="1046"/>
        <end position="1055"/>
    </location>
</feature>